<evidence type="ECO:0000256" key="3">
    <source>
        <dbReference type="ARBA" id="ARBA00004186"/>
    </source>
</evidence>
<evidence type="ECO:0000313" key="22">
    <source>
        <dbReference type="Proteomes" id="UP001324115"/>
    </source>
</evidence>
<evidence type="ECO:0000256" key="10">
    <source>
        <dbReference type="ARBA" id="ARBA00023128"/>
    </source>
</evidence>
<dbReference type="AlphaFoldDB" id="A0AAN7FG50"/>
<comment type="subcellular location">
    <subcellularLocation>
        <location evidence="3">Cytoplasm</location>
        <location evidence="3">Cytoskeleton</location>
        <location evidence="3">Spindle</location>
    </subcellularLocation>
    <subcellularLocation>
        <location evidence="4">Cytoplasm</location>
        <location evidence="4">Cytosol</location>
    </subcellularLocation>
    <subcellularLocation>
        <location evidence="2">Mitochondrion</location>
    </subcellularLocation>
    <subcellularLocation>
        <location evidence="1">Nucleus</location>
    </subcellularLocation>
</comment>
<dbReference type="GO" id="GO:0005634">
    <property type="term" value="C:nucleus"/>
    <property type="evidence" value="ECO:0007669"/>
    <property type="project" value="UniProtKB-SubCell"/>
</dbReference>
<evidence type="ECO:0000256" key="11">
    <source>
        <dbReference type="ARBA" id="ARBA00023212"/>
    </source>
</evidence>
<dbReference type="CDD" id="cd03443">
    <property type="entry name" value="PaaI_thioesterase"/>
    <property type="match status" value="1"/>
</dbReference>
<evidence type="ECO:0000256" key="2">
    <source>
        <dbReference type="ARBA" id="ARBA00004173"/>
    </source>
</evidence>
<dbReference type="Pfam" id="PF03061">
    <property type="entry name" value="4HBT"/>
    <property type="match status" value="1"/>
</dbReference>
<dbReference type="InterPro" id="IPR006683">
    <property type="entry name" value="Thioestr_dom"/>
</dbReference>
<name>A0AAN7FG50_QUERU</name>
<evidence type="ECO:0000256" key="15">
    <source>
        <dbReference type="ARBA" id="ARBA00064709"/>
    </source>
</evidence>
<keyword evidence="8" id="KW-0007">Acetylation</keyword>
<dbReference type="EMBL" id="JAXUIC010000005">
    <property type="protein sequence ID" value="KAK4590706.1"/>
    <property type="molecule type" value="Genomic_DNA"/>
</dbReference>
<dbReference type="Gene3D" id="3.10.129.10">
    <property type="entry name" value="Hotdog Thioesterase"/>
    <property type="match status" value="1"/>
</dbReference>
<evidence type="ECO:0000256" key="6">
    <source>
        <dbReference type="ARBA" id="ARBA00022490"/>
    </source>
</evidence>
<keyword evidence="7" id="KW-0378">Hydrolase</keyword>
<feature type="domain" description="Thioesterase" evidence="20">
    <location>
        <begin position="72"/>
        <end position="145"/>
    </location>
</feature>
<evidence type="ECO:0000256" key="14">
    <source>
        <dbReference type="ARBA" id="ARBA00058205"/>
    </source>
</evidence>
<dbReference type="GO" id="GO:0005739">
    <property type="term" value="C:mitochondrion"/>
    <property type="evidence" value="ECO:0007669"/>
    <property type="project" value="UniProtKB-SubCell"/>
</dbReference>
<evidence type="ECO:0000256" key="4">
    <source>
        <dbReference type="ARBA" id="ARBA00004514"/>
    </source>
</evidence>
<dbReference type="FunFam" id="3.10.129.10:FF:000021">
    <property type="entry name" value="Acyl-coenzyme A thioesterase 13"/>
    <property type="match status" value="1"/>
</dbReference>
<accession>A0AAN7FG50</accession>
<dbReference type="Proteomes" id="UP001324115">
    <property type="component" value="Unassembled WGS sequence"/>
</dbReference>
<feature type="transmembrane region" description="Helical" evidence="19">
    <location>
        <begin position="74"/>
        <end position="98"/>
    </location>
</feature>
<dbReference type="PANTHER" id="PTHR21660:SF1">
    <property type="entry name" value="ACYL-COENZYME A THIOESTERASE 13"/>
    <property type="match status" value="1"/>
</dbReference>
<comment type="function">
    <text evidence="14">Catalyzes the hydrolysis of acyl-CoAs into free fatty acids and coenzyme A (CoASH), regulating their respective intracellular levels. Has acyl-CoA thioesterase activity towards medium (C12) and long-chain (C18) fatty acyl-CoA substrates. Can also hydrolyze 3-hydroxyphenylacetyl-CoA and 3,4-dihydroxyphenylacetyl-CoA (in vitro). May play a role in controlling adaptive thermogenesis.</text>
</comment>
<dbReference type="InterPro" id="IPR039298">
    <property type="entry name" value="ACOT13"/>
</dbReference>
<gene>
    <name evidence="21" type="ORF">RGQ29_021038</name>
</gene>
<dbReference type="GO" id="GO:0047617">
    <property type="term" value="F:fatty acyl-CoA hydrolase activity"/>
    <property type="evidence" value="ECO:0007669"/>
    <property type="project" value="InterPro"/>
</dbReference>
<evidence type="ECO:0000256" key="17">
    <source>
        <dbReference type="ARBA" id="ARBA00081533"/>
    </source>
</evidence>
<evidence type="ECO:0000256" key="9">
    <source>
        <dbReference type="ARBA" id="ARBA00023098"/>
    </source>
</evidence>
<evidence type="ECO:0000256" key="12">
    <source>
        <dbReference type="ARBA" id="ARBA00023242"/>
    </source>
</evidence>
<evidence type="ECO:0000256" key="7">
    <source>
        <dbReference type="ARBA" id="ARBA00022801"/>
    </source>
</evidence>
<comment type="subunit">
    <text evidence="15">Homotetramer. Interacts with PCTP.</text>
</comment>
<comment type="catalytic activity">
    <reaction evidence="13">
        <text>a fatty acyl-CoA + H2O = a fatty acid + CoA + H(+)</text>
        <dbReference type="Rhea" id="RHEA:16781"/>
        <dbReference type="ChEBI" id="CHEBI:15377"/>
        <dbReference type="ChEBI" id="CHEBI:15378"/>
        <dbReference type="ChEBI" id="CHEBI:28868"/>
        <dbReference type="ChEBI" id="CHEBI:57287"/>
        <dbReference type="ChEBI" id="CHEBI:77636"/>
    </reaction>
    <physiologicalReaction direction="left-to-right" evidence="13">
        <dbReference type="Rhea" id="RHEA:16782"/>
    </physiologicalReaction>
</comment>
<dbReference type="GO" id="GO:0005829">
    <property type="term" value="C:cytosol"/>
    <property type="evidence" value="ECO:0007669"/>
    <property type="project" value="UniProtKB-SubCell"/>
</dbReference>
<keyword evidence="6" id="KW-0963">Cytoplasm</keyword>
<sequence>MNRDSSTDRTEREMESHISVETALKLLEGFSKGMIGEEIETITMEGLRVVQAQKGFIRCHFLVPNSVADREGNWHVGAMATLIDTIGAVAVLSLIGLINISVQLNISYYSTPKIQEEVEIEAKVMAEKEILTSVVVEVRQKDNGKLVALGKQWMTTWSTSKIKLSEKSKL</sequence>
<dbReference type="SUPFAM" id="SSF54637">
    <property type="entry name" value="Thioesterase/thiol ester dehydrase-isomerase"/>
    <property type="match status" value="1"/>
</dbReference>
<dbReference type="GO" id="GO:0005819">
    <property type="term" value="C:spindle"/>
    <property type="evidence" value="ECO:0007669"/>
    <property type="project" value="UniProtKB-SubCell"/>
</dbReference>
<keyword evidence="12" id="KW-0539">Nucleus</keyword>
<keyword evidence="11" id="KW-0206">Cytoskeleton</keyword>
<evidence type="ECO:0000256" key="13">
    <source>
        <dbReference type="ARBA" id="ARBA00052976"/>
    </source>
</evidence>
<evidence type="ECO:0000256" key="19">
    <source>
        <dbReference type="SAM" id="Phobius"/>
    </source>
</evidence>
<evidence type="ECO:0000256" key="16">
    <source>
        <dbReference type="ARBA" id="ARBA00067273"/>
    </source>
</evidence>
<organism evidence="21 22">
    <name type="scientific">Quercus rubra</name>
    <name type="common">Northern red oak</name>
    <name type="synonym">Quercus borealis</name>
    <dbReference type="NCBI Taxonomy" id="3512"/>
    <lineage>
        <taxon>Eukaryota</taxon>
        <taxon>Viridiplantae</taxon>
        <taxon>Streptophyta</taxon>
        <taxon>Embryophyta</taxon>
        <taxon>Tracheophyta</taxon>
        <taxon>Spermatophyta</taxon>
        <taxon>Magnoliopsida</taxon>
        <taxon>eudicotyledons</taxon>
        <taxon>Gunneridae</taxon>
        <taxon>Pentapetalae</taxon>
        <taxon>rosids</taxon>
        <taxon>fabids</taxon>
        <taxon>Fagales</taxon>
        <taxon>Fagaceae</taxon>
        <taxon>Quercus</taxon>
    </lineage>
</organism>
<evidence type="ECO:0000256" key="8">
    <source>
        <dbReference type="ARBA" id="ARBA00022990"/>
    </source>
</evidence>
<dbReference type="GO" id="GO:0006629">
    <property type="term" value="P:lipid metabolic process"/>
    <property type="evidence" value="ECO:0007669"/>
    <property type="project" value="UniProtKB-KW"/>
</dbReference>
<proteinExistence type="inferred from homology"/>
<keyword evidence="19" id="KW-0472">Membrane</keyword>
<evidence type="ECO:0000256" key="5">
    <source>
        <dbReference type="ARBA" id="ARBA00008324"/>
    </source>
</evidence>
<keyword evidence="10" id="KW-0496">Mitochondrion</keyword>
<evidence type="ECO:0000256" key="1">
    <source>
        <dbReference type="ARBA" id="ARBA00004123"/>
    </source>
</evidence>
<evidence type="ECO:0000313" key="21">
    <source>
        <dbReference type="EMBL" id="KAK4590706.1"/>
    </source>
</evidence>
<keyword evidence="19" id="KW-1133">Transmembrane helix</keyword>
<protein>
    <recommendedName>
        <fullName evidence="16">Acyl-coenzyme A thioesterase 13</fullName>
    </recommendedName>
    <alternativeName>
        <fullName evidence="17">Hotdog-fold thioesterase superfamily member 2</fullName>
    </alternativeName>
    <alternativeName>
        <fullName evidence="18">Thioesterase superfamily member 2</fullName>
    </alternativeName>
</protein>
<comment type="similarity">
    <text evidence="5">Belongs to the thioesterase PaaI family.</text>
</comment>
<reference evidence="21 22" key="1">
    <citation type="journal article" date="2023" name="G3 (Bethesda)">
        <title>A haplotype-resolved chromosome-scale genome for Quercus rubra L. provides insights into the genetics of adaptive traits for red oak species.</title>
        <authorList>
            <person name="Kapoor B."/>
            <person name="Jenkins J."/>
            <person name="Schmutz J."/>
            <person name="Zhebentyayeva T."/>
            <person name="Kuelheim C."/>
            <person name="Coggeshall M."/>
            <person name="Heim C."/>
            <person name="Lasky J.R."/>
            <person name="Leites L."/>
            <person name="Islam-Faridi N."/>
            <person name="Romero-Severson J."/>
            <person name="DeLeo V.L."/>
            <person name="Lucas S.M."/>
            <person name="Lazic D."/>
            <person name="Gailing O."/>
            <person name="Carlson J."/>
            <person name="Staton M."/>
        </authorList>
    </citation>
    <scope>NUCLEOTIDE SEQUENCE [LARGE SCALE GENOMIC DNA]</scope>
    <source>
        <strain evidence="21">Pseudo-F2</strain>
    </source>
</reference>
<comment type="caution">
    <text evidence="21">The sequence shown here is derived from an EMBL/GenBank/DDBJ whole genome shotgun (WGS) entry which is preliminary data.</text>
</comment>
<dbReference type="InterPro" id="IPR029069">
    <property type="entry name" value="HotDog_dom_sf"/>
</dbReference>
<keyword evidence="22" id="KW-1185">Reference proteome</keyword>
<keyword evidence="19" id="KW-0812">Transmembrane</keyword>
<keyword evidence="9" id="KW-0443">Lipid metabolism</keyword>
<evidence type="ECO:0000259" key="20">
    <source>
        <dbReference type="Pfam" id="PF03061"/>
    </source>
</evidence>
<dbReference type="PANTHER" id="PTHR21660">
    <property type="entry name" value="THIOESTERASE SUPERFAMILY MEMBER-RELATED"/>
    <property type="match status" value="1"/>
</dbReference>
<evidence type="ECO:0000256" key="18">
    <source>
        <dbReference type="ARBA" id="ARBA00083956"/>
    </source>
</evidence>